<evidence type="ECO:0000313" key="2">
    <source>
        <dbReference type="EMBL" id="KAL0910025.1"/>
    </source>
</evidence>
<dbReference type="Proteomes" id="UP001552299">
    <property type="component" value="Unassembled WGS sequence"/>
</dbReference>
<gene>
    <name evidence="2" type="ORF">M5K25_020951</name>
</gene>
<comment type="caution">
    <text evidence="2">The sequence shown here is derived from an EMBL/GenBank/DDBJ whole genome shotgun (WGS) entry which is preliminary data.</text>
</comment>
<dbReference type="AlphaFoldDB" id="A0ABD0UC00"/>
<proteinExistence type="predicted"/>
<organism evidence="2 3">
    <name type="scientific">Dendrobium thyrsiflorum</name>
    <name type="common">Pinecone-like raceme dendrobium</name>
    <name type="synonym">Orchid</name>
    <dbReference type="NCBI Taxonomy" id="117978"/>
    <lineage>
        <taxon>Eukaryota</taxon>
        <taxon>Viridiplantae</taxon>
        <taxon>Streptophyta</taxon>
        <taxon>Embryophyta</taxon>
        <taxon>Tracheophyta</taxon>
        <taxon>Spermatophyta</taxon>
        <taxon>Magnoliopsida</taxon>
        <taxon>Liliopsida</taxon>
        <taxon>Asparagales</taxon>
        <taxon>Orchidaceae</taxon>
        <taxon>Epidendroideae</taxon>
        <taxon>Malaxideae</taxon>
        <taxon>Dendrobiinae</taxon>
        <taxon>Dendrobium</taxon>
    </lineage>
</organism>
<protein>
    <submittedName>
        <fullName evidence="2">Uncharacterized protein</fullName>
    </submittedName>
</protein>
<evidence type="ECO:0000256" key="1">
    <source>
        <dbReference type="SAM" id="MobiDB-lite"/>
    </source>
</evidence>
<dbReference type="EMBL" id="JANQDX010000016">
    <property type="protein sequence ID" value="KAL0910025.1"/>
    <property type="molecule type" value="Genomic_DNA"/>
</dbReference>
<feature type="region of interest" description="Disordered" evidence="1">
    <location>
        <begin position="1"/>
        <end position="52"/>
    </location>
</feature>
<feature type="compositionally biased region" description="Low complexity" evidence="1">
    <location>
        <begin position="41"/>
        <end position="52"/>
    </location>
</feature>
<sequence>MLKKSSKVPELPAPVPKVAPKRYVGGGDPQSLKKKKLEGVATSADKAPPSSSPARLHILEDVLNHQCIGRRCVDDLVSRTSHCHFPLFLSIYLVRLSTFFPSFQLLRRKDLEAELTHFLNEWNTEFVKIKYLQGEYKQKYDLRTKEVKVLEEELTECRTKLANIVHSVSLQNQ</sequence>
<name>A0ABD0UC00_DENTH</name>
<keyword evidence="3" id="KW-1185">Reference proteome</keyword>
<reference evidence="2 3" key="1">
    <citation type="journal article" date="2024" name="Plant Biotechnol. J.">
        <title>Dendrobium thyrsiflorum genome and its molecular insights into genes involved in important horticultural traits.</title>
        <authorList>
            <person name="Chen B."/>
            <person name="Wang J.Y."/>
            <person name="Zheng P.J."/>
            <person name="Li K.L."/>
            <person name="Liang Y.M."/>
            <person name="Chen X.F."/>
            <person name="Zhang C."/>
            <person name="Zhao X."/>
            <person name="He X."/>
            <person name="Zhang G.Q."/>
            <person name="Liu Z.J."/>
            <person name="Xu Q."/>
        </authorList>
    </citation>
    <scope>NUCLEOTIDE SEQUENCE [LARGE SCALE GENOMIC DNA]</scope>
    <source>
        <strain evidence="2">GZMU011</strain>
    </source>
</reference>
<accession>A0ABD0UC00</accession>
<evidence type="ECO:0000313" key="3">
    <source>
        <dbReference type="Proteomes" id="UP001552299"/>
    </source>
</evidence>